<dbReference type="EMBL" id="VDMP01000024">
    <property type="protein sequence ID" value="TNM39841.1"/>
    <property type="molecule type" value="Genomic_DNA"/>
</dbReference>
<dbReference type="Gene3D" id="1.10.357.10">
    <property type="entry name" value="Tetracycline Repressor, domain 2"/>
    <property type="match status" value="1"/>
</dbReference>
<organism evidence="2 3">
    <name type="scientific">Nocardioides albidus</name>
    <dbReference type="NCBI Taxonomy" id="1517589"/>
    <lineage>
        <taxon>Bacteria</taxon>
        <taxon>Bacillati</taxon>
        <taxon>Actinomycetota</taxon>
        <taxon>Actinomycetes</taxon>
        <taxon>Propionibacteriales</taxon>
        <taxon>Nocardioidaceae</taxon>
        <taxon>Nocardioides</taxon>
    </lineage>
</organism>
<dbReference type="OrthoDB" id="158903at2"/>
<feature type="domain" description="QsdR TetR regulatory C-terminal" evidence="1">
    <location>
        <begin position="78"/>
        <end position="188"/>
    </location>
</feature>
<comment type="caution">
    <text evidence="2">The sequence shown here is derived from an EMBL/GenBank/DDBJ whole genome shotgun (WGS) entry which is preliminary data.</text>
</comment>
<reference evidence="2 3" key="1">
    <citation type="journal article" date="2016" name="Int. J. Syst. Evol. Microbiol.">
        <title>Nocardioides albidus sp. nov., an actinobacterium isolated from garden soil.</title>
        <authorList>
            <person name="Singh H."/>
            <person name="Du J."/>
            <person name="Trinh H."/>
            <person name="Won K."/>
            <person name="Yang J.E."/>
            <person name="Yin C."/>
            <person name="Kook M."/>
            <person name="Yi T.H."/>
        </authorList>
    </citation>
    <scope>NUCLEOTIDE SEQUENCE [LARGE SCALE GENOMIC DNA]</scope>
    <source>
        <strain evidence="2 3">CCTCC AB 2015297</strain>
    </source>
</reference>
<evidence type="ECO:0000313" key="3">
    <source>
        <dbReference type="Proteomes" id="UP000313231"/>
    </source>
</evidence>
<evidence type="ECO:0000313" key="2">
    <source>
        <dbReference type="EMBL" id="TNM39841.1"/>
    </source>
</evidence>
<proteinExistence type="predicted"/>
<dbReference type="Proteomes" id="UP000313231">
    <property type="component" value="Unassembled WGS sequence"/>
</dbReference>
<protein>
    <submittedName>
        <fullName evidence="2">Helix-turn-helix transcriptional regulator</fullName>
    </submittedName>
</protein>
<keyword evidence="3" id="KW-1185">Reference proteome</keyword>
<dbReference type="InterPro" id="IPR041485">
    <property type="entry name" value="TetR_C_36"/>
</dbReference>
<dbReference type="Pfam" id="PF18598">
    <property type="entry name" value="TetR_C_36"/>
    <property type="match status" value="1"/>
</dbReference>
<accession>A0A5C4VVS6</accession>
<dbReference type="AlphaFoldDB" id="A0A5C4VVS6"/>
<evidence type="ECO:0000259" key="1">
    <source>
        <dbReference type="Pfam" id="PF18598"/>
    </source>
</evidence>
<dbReference type="InterPro" id="IPR009057">
    <property type="entry name" value="Homeodomain-like_sf"/>
</dbReference>
<gene>
    <name evidence="2" type="ORF">FHP29_11980</name>
</gene>
<sequence length="205" mass="22230">MLGEQEPRPDALSALRAARRTFLAGRRVEMSELAAELGVSRATLFRWVGGRDPLLAEVIWSVTEPTLRRAAEAAEGERGGPRLVDAIGRFAEATMGASSFVEFVRTDSERALRLLTTRASPFQSRLVAAFELLLREEMQAGRLAPPLSVHDTAYLLVRISETYVYADVIAGETPDPKKLRQAVAAILRVPTGCAGRSADGASRPA</sequence>
<dbReference type="SUPFAM" id="SSF46689">
    <property type="entry name" value="Homeodomain-like"/>
    <property type="match status" value="1"/>
</dbReference>
<name>A0A5C4VVS6_9ACTN</name>